<dbReference type="Pfam" id="PF15887">
    <property type="entry name" value="Peptidase_Mx"/>
    <property type="match status" value="1"/>
</dbReference>
<comment type="caution">
    <text evidence="3">The sequence shown here is derived from an EMBL/GenBank/DDBJ whole genome shotgun (WGS) entry which is preliminary data.</text>
</comment>
<dbReference type="EMBL" id="JAUHHC010000003">
    <property type="protein sequence ID" value="MDN3921306.1"/>
    <property type="molecule type" value="Genomic_DNA"/>
</dbReference>
<feature type="domain" description="Zinc-ribbon" evidence="2">
    <location>
        <begin position="4"/>
        <end position="94"/>
    </location>
</feature>
<reference evidence="3 4" key="1">
    <citation type="submission" date="2023-06" db="EMBL/GenBank/DDBJ databases">
        <title>Pelomonas sp. PFR6 16S ribosomal RNA gene Genome sequencing and assembly.</title>
        <authorList>
            <person name="Woo H."/>
        </authorList>
    </citation>
    <scope>NUCLEOTIDE SEQUENCE [LARGE SCALE GENOMIC DNA]</scope>
    <source>
        <strain evidence="3 4">PFR6</strain>
    </source>
</reference>
<name>A0ABT8DTA7_9BURK</name>
<dbReference type="RefSeq" id="WP_290359605.1">
    <property type="nucleotide sequence ID" value="NZ_JAUHHC010000003.1"/>
</dbReference>
<feature type="compositionally biased region" description="Basic residues" evidence="1">
    <location>
        <begin position="367"/>
        <end position="378"/>
    </location>
</feature>
<organism evidence="3 4">
    <name type="scientific">Roseateles violae</name>
    <dbReference type="NCBI Taxonomy" id="3058042"/>
    <lineage>
        <taxon>Bacteria</taxon>
        <taxon>Pseudomonadati</taxon>
        <taxon>Pseudomonadota</taxon>
        <taxon>Betaproteobacteria</taxon>
        <taxon>Burkholderiales</taxon>
        <taxon>Sphaerotilaceae</taxon>
        <taxon>Roseateles</taxon>
    </lineage>
</organism>
<dbReference type="InterPro" id="IPR011201">
    <property type="entry name" value="Zinc-ribbon_6_bact"/>
</dbReference>
<evidence type="ECO:0000313" key="3">
    <source>
        <dbReference type="EMBL" id="MDN3921306.1"/>
    </source>
</evidence>
<dbReference type="PIRSF" id="PIRSF012641">
    <property type="entry name" value="UCP012641"/>
    <property type="match status" value="1"/>
</dbReference>
<proteinExistence type="predicted"/>
<keyword evidence="4" id="KW-1185">Reference proteome</keyword>
<evidence type="ECO:0000256" key="1">
    <source>
        <dbReference type="SAM" id="MobiDB-lite"/>
    </source>
</evidence>
<dbReference type="Pfam" id="PF10005">
    <property type="entry name" value="Zn_ribbon_DZR_6"/>
    <property type="match status" value="1"/>
</dbReference>
<evidence type="ECO:0000259" key="2">
    <source>
        <dbReference type="Pfam" id="PF10005"/>
    </source>
</evidence>
<evidence type="ECO:0000313" key="4">
    <source>
        <dbReference type="Proteomes" id="UP001228044"/>
    </source>
</evidence>
<gene>
    <name evidence="3" type="ORF">QWJ38_13515</name>
</gene>
<accession>A0ABT8DTA7</accession>
<feature type="region of interest" description="Disordered" evidence="1">
    <location>
        <begin position="354"/>
        <end position="385"/>
    </location>
</feature>
<dbReference type="InterPro" id="IPR031321">
    <property type="entry name" value="UCP012641"/>
</dbReference>
<sequence>MRTFTCARCGQRLFFENIACDRCGAALGFVPSELALVAFDIDAEGRWQRLDGGAAQKPCANYRERQVCNWMLPAGDAGSLCLSCACSELIPALDQPLNVERWARIEQAKRRLIYGLLVLGLPVRPRSSDPRHGLSFRLMESLTPKQPVMTGHSDGVITLNIAEADDDERERIRSDMHEPYRTVLGHFRHEIGHYYWDRLLRESPWIAEYRRLFGDERADYGQALQRHYAAPLADWPQRFVSAYASAHPWEDWAECWAHYLHLHDGLETAAAWGLRLEQALPGGARVQPAPLDPAAPLVPALIEQWLPVSQLINSMNRSLGTRDSYPFTMPAPVVEKLDFIHRLIAAVRRGEAPMQFGSEPAAPPPAKPRRPARAKKTASKPPAKD</sequence>
<dbReference type="Proteomes" id="UP001228044">
    <property type="component" value="Unassembled WGS sequence"/>
</dbReference>
<protein>
    <submittedName>
        <fullName evidence="3">Zinc-binding metallopeptidase</fullName>
    </submittedName>
</protein>